<name>A0ACC1LE47_9FUNG</name>
<evidence type="ECO:0000313" key="1">
    <source>
        <dbReference type="EMBL" id="KAJ2806366.1"/>
    </source>
</evidence>
<sequence>MGQYWDVFCIDNRKRTGHLGKLAEAFYSEPHMLESRLVRHRTVEQPAPATPPTAPLECLPPLVKRRICTFLAAVDVDGLLCVILSVPHLSAIGQAALNDHVSWAGKRIITLGDYAKNVPQNLLSADEEKCLLNRDDCSSYVLDRDVFDEIYGVSTSKAYPRAYEFSYARHEKRRTMNSHIPIEYLVNRSAPLPANRVLRNLTLKQYYRDDSQCNRQWCGCCTDDNVNDNFGVGQVVLIMTCWSEDYSTSFHANWTADDVHGEWAGHRLDIVASEKVAADWEDVTDVVRAKLMRLRDQPE</sequence>
<gene>
    <name evidence="1" type="ORF">H4R21_000894</name>
</gene>
<comment type="caution">
    <text evidence="1">The sequence shown here is derived from an EMBL/GenBank/DDBJ whole genome shotgun (WGS) entry which is preliminary data.</text>
</comment>
<reference evidence="1" key="1">
    <citation type="submission" date="2022-07" db="EMBL/GenBank/DDBJ databases">
        <title>Phylogenomic reconstructions and comparative analyses of Kickxellomycotina fungi.</title>
        <authorList>
            <person name="Reynolds N.K."/>
            <person name="Stajich J.E."/>
            <person name="Barry K."/>
            <person name="Grigoriev I.V."/>
            <person name="Crous P."/>
            <person name="Smith M.E."/>
        </authorList>
    </citation>
    <scope>NUCLEOTIDE SEQUENCE</scope>
    <source>
        <strain evidence="1">BCRC 34780</strain>
    </source>
</reference>
<proteinExistence type="predicted"/>
<protein>
    <submittedName>
        <fullName evidence="1">Uncharacterized protein</fullName>
    </submittedName>
</protein>
<dbReference type="Proteomes" id="UP001140087">
    <property type="component" value="Unassembled WGS sequence"/>
</dbReference>
<evidence type="ECO:0000313" key="2">
    <source>
        <dbReference type="Proteomes" id="UP001140087"/>
    </source>
</evidence>
<accession>A0ACC1LE47</accession>
<dbReference type="EMBL" id="JANBUN010000148">
    <property type="protein sequence ID" value="KAJ2806366.1"/>
    <property type="molecule type" value="Genomic_DNA"/>
</dbReference>
<organism evidence="1 2">
    <name type="scientific">Coemansia helicoidea</name>
    <dbReference type="NCBI Taxonomy" id="1286919"/>
    <lineage>
        <taxon>Eukaryota</taxon>
        <taxon>Fungi</taxon>
        <taxon>Fungi incertae sedis</taxon>
        <taxon>Zoopagomycota</taxon>
        <taxon>Kickxellomycotina</taxon>
        <taxon>Kickxellomycetes</taxon>
        <taxon>Kickxellales</taxon>
        <taxon>Kickxellaceae</taxon>
        <taxon>Coemansia</taxon>
    </lineage>
</organism>
<keyword evidence="2" id="KW-1185">Reference proteome</keyword>